<comment type="similarity">
    <text evidence="2 5 6">Belongs to the glutamine synthetase family.</text>
</comment>
<dbReference type="Pfam" id="PF00120">
    <property type="entry name" value="Gln-synt_C"/>
    <property type="match status" value="1"/>
</dbReference>
<organism evidence="8 9">
    <name type="scientific">Streptomyces zhihengii</name>
    <dbReference type="NCBI Taxonomy" id="1818004"/>
    <lineage>
        <taxon>Bacteria</taxon>
        <taxon>Bacillati</taxon>
        <taxon>Actinomycetota</taxon>
        <taxon>Actinomycetes</taxon>
        <taxon>Kitasatosporales</taxon>
        <taxon>Streptomycetaceae</taxon>
        <taxon>Streptomyces</taxon>
    </lineage>
</organism>
<dbReference type="SUPFAM" id="SSF54368">
    <property type="entry name" value="Glutamine synthetase, N-terminal domain"/>
    <property type="match status" value="1"/>
</dbReference>
<dbReference type="InterPro" id="IPR014746">
    <property type="entry name" value="Gln_synth/guanido_kin_cat_dom"/>
</dbReference>
<keyword evidence="8" id="KW-0614">Plasmid</keyword>
<keyword evidence="3" id="KW-0436">Ligase</keyword>
<dbReference type="PANTHER" id="PTHR43785">
    <property type="entry name" value="GAMMA-GLUTAMYLPUTRESCINE SYNTHETASE"/>
    <property type="match status" value="1"/>
</dbReference>
<evidence type="ECO:0000256" key="5">
    <source>
        <dbReference type="PROSITE-ProRule" id="PRU01331"/>
    </source>
</evidence>
<reference evidence="8 9" key="1">
    <citation type="journal article" date="2016" name="Arch. Microbiol.">
        <title>Streptomyces zhihengii sp. nov., isolated from rhizospheric soil of Psammosilene tunicoides.</title>
        <authorList>
            <person name="Huang M.J."/>
            <person name="Fei J.J."/>
            <person name="Salam N."/>
            <person name="Kim C.J."/>
            <person name="Hozzein W.N."/>
            <person name="Xiao M."/>
            <person name="Huang H.Q."/>
            <person name="Li W.J."/>
        </authorList>
    </citation>
    <scope>NUCLEOTIDE SEQUENCE [LARGE SCALE GENOMIC DNA]</scope>
    <source>
        <strain evidence="8 9">YIM T102</strain>
    </source>
</reference>
<comment type="cofactor">
    <cofactor evidence="1">
        <name>Mg(2+)</name>
        <dbReference type="ChEBI" id="CHEBI:18420"/>
    </cofactor>
</comment>
<dbReference type="InterPro" id="IPR027303">
    <property type="entry name" value="Gln_synth_gly_rich_site"/>
</dbReference>
<evidence type="ECO:0000256" key="2">
    <source>
        <dbReference type="ARBA" id="ARBA00009897"/>
    </source>
</evidence>
<dbReference type="InterPro" id="IPR008146">
    <property type="entry name" value="Gln_synth_cat_dom"/>
</dbReference>
<geneLocation type="plasmid" evidence="8">
    <name>unnamed1</name>
</geneLocation>
<evidence type="ECO:0000256" key="4">
    <source>
        <dbReference type="ARBA" id="ARBA00022842"/>
    </source>
</evidence>
<sequence length="445" mass="49132">MAVEPARTLDECAKIAEAAGVHTVACVFSDTWGVARGKHLPIRQFLRDGRFSTAAVALSWNPRSDVQPTPWAEMDSEFKDMAVVPDLDTFRVAGWTEGTAVVICDTVDPQTGEPTAMDARAMLKRTLRDYADLGLTVHQAPELEFHLFDTAWQPISTKTWCYSIDRADELEPVLGAIREAMLRTGIDCEASNVEYGPSQVEINLRYATGMTAIDETILFRLLTRVIARRHGYNATFMVKPINSGAGSGMHIHQSLVDADGRNIFAEHDDPGHALRSTAMKGYVAGLLRRQLELQALAMPTVTAYRRAEDYSFSPTQVCWGLDNRLVGVRCLTPNASGTRVEVRWAAADANPYLLAHGYLQAGLEGMRDDAVLQPVSTGDPHADTTLARVAPSLDKAVEAFHGSAFARRIYGDMFVDTFTVMQRNELAAFGAHVTDWEFKRYADVF</sequence>
<evidence type="ECO:0000256" key="3">
    <source>
        <dbReference type="ARBA" id="ARBA00022598"/>
    </source>
</evidence>
<feature type="domain" description="GS catalytic" evidence="7">
    <location>
        <begin position="119"/>
        <end position="445"/>
    </location>
</feature>
<dbReference type="PROSITE" id="PS51987">
    <property type="entry name" value="GS_CATALYTIC"/>
    <property type="match status" value="1"/>
</dbReference>
<evidence type="ECO:0000259" key="7">
    <source>
        <dbReference type="PROSITE" id="PS51987"/>
    </source>
</evidence>
<dbReference type="Gene3D" id="3.30.590.10">
    <property type="entry name" value="Glutamine synthetase/guanido kinase, catalytic domain"/>
    <property type="match status" value="1"/>
</dbReference>
<gene>
    <name evidence="8" type="ORF">JE024_39510</name>
</gene>
<dbReference type="RefSeq" id="WP_205378780.1">
    <property type="nucleotide sequence ID" value="NZ_JAFEJA010000003.1"/>
</dbReference>
<name>A0ABS2V467_9ACTN</name>
<dbReference type="InterPro" id="IPR036651">
    <property type="entry name" value="Gln_synt_N_sf"/>
</dbReference>
<evidence type="ECO:0000256" key="6">
    <source>
        <dbReference type="RuleBase" id="RU000384"/>
    </source>
</evidence>
<dbReference type="Gene3D" id="3.10.20.70">
    <property type="entry name" value="Glutamine synthetase, N-terminal domain"/>
    <property type="match status" value="1"/>
</dbReference>
<accession>A0ABS2V467</accession>
<evidence type="ECO:0000313" key="8">
    <source>
        <dbReference type="EMBL" id="MBM9624626.1"/>
    </source>
</evidence>
<keyword evidence="4" id="KW-0460">Magnesium</keyword>
<dbReference type="PROSITE" id="PS00181">
    <property type="entry name" value="GLNA_ATP"/>
    <property type="match status" value="1"/>
</dbReference>
<protein>
    <submittedName>
        <fullName evidence="8">Glutamine synthetase</fullName>
    </submittedName>
</protein>
<proteinExistence type="inferred from homology"/>
<dbReference type="EMBL" id="JAFEJA010000003">
    <property type="protein sequence ID" value="MBM9624626.1"/>
    <property type="molecule type" value="Genomic_DNA"/>
</dbReference>
<dbReference type="Proteomes" id="UP000664109">
    <property type="component" value="Unassembled WGS sequence"/>
</dbReference>
<dbReference type="SMART" id="SM01230">
    <property type="entry name" value="Gln-synt_C"/>
    <property type="match status" value="1"/>
</dbReference>
<comment type="caution">
    <text evidence="8">The sequence shown here is derived from an EMBL/GenBank/DDBJ whole genome shotgun (WGS) entry which is preliminary data.</text>
</comment>
<evidence type="ECO:0000256" key="1">
    <source>
        <dbReference type="ARBA" id="ARBA00001946"/>
    </source>
</evidence>
<keyword evidence="9" id="KW-1185">Reference proteome</keyword>
<dbReference type="SUPFAM" id="SSF55931">
    <property type="entry name" value="Glutamine synthetase/guanido kinase"/>
    <property type="match status" value="1"/>
</dbReference>
<evidence type="ECO:0000313" key="9">
    <source>
        <dbReference type="Proteomes" id="UP000664109"/>
    </source>
</evidence>
<dbReference type="PANTHER" id="PTHR43785:SF12">
    <property type="entry name" value="TYPE-1 GLUTAMINE SYNTHETASE 2"/>
    <property type="match status" value="1"/>
</dbReference>